<reference evidence="1" key="1">
    <citation type="submission" date="2023-08" db="EMBL/GenBank/DDBJ databases">
        <authorList>
            <person name="Alioto T."/>
            <person name="Alioto T."/>
            <person name="Gomez Garrido J."/>
        </authorList>
    </citation>
    <scope>NUCLEOTIDE SEQUENCE</scope>
</reference>
<organism evidence="1 2">
    <name type="scientific">Octopus vulgaris</name>
    <name type="common">Common octopus</name>
    <dbReference type="NCBI Taxonomy" id="6645"/>
    <lineage>
        <taxon>Eukaryota</taxon>
        <taxon>Metazoa</taxon>
        <taxon>Spiralia</taxon>
        <taxon>Lophotrochozoa</taxon>
        <taxon>Mollusca</taxon>
        <taxon>Cephalopoda</taxon>
        <taxon>Coleoidea</taxon>
        <taxon>Octopodiformes</taxon>
        <taxon>Octopoda</taxon>
        <taxon>Incirrata</taxon>
        <taxon>Octopodidae</taxon>
        <taxon>Octopus</taxon>
    </lineage>
</organism>
<evidence type="ECO:0000313" key="1">
    <source>
        <dbReference type="EMBL" id="CAI9743273.1"/>
    </source>
</evidence>
<evidence type="ECO:0000313" key="2">
    <source>
        <dbReference type="Proteomes" id="UP001162480"/>
    </source>
</evidence>
<keyword evidence="2" id="KW-1185">Reference proteome</keyword>
<gene>
    <name evidence="1" type="ORF">OCTVUL_1B031433</name>
</gene>
<proteinExistence type="predicted"/>
<sequence>MRTYGYPRRCLGVSCAHITGTSSVGSKSGGLIVAGAAIIITRHGFSDIAVAVAVVVATPGHGATFTTSDVGAVISNIGHGASGLAGTVVVSMVILSVCSAGAGVIGTGACAGVIGRFSGTPIQRSRSNGGGLHSLAKYNE</sequence>
<dbReference type="AlphaFoldDB" id="A0AA36FR80"/>
<dbReference type="Proteomes" id="UP001162480">
    <property type="component" value="Chromosome 29"/>
</dbReference>
<name>A0AA36FR80_OCTVU</name>
<protein>
    <submittedName>
        <fullName evidence="1">Uncharacterized protein</fullName>
    </submittedName>
</protein>
<accession>A0AA36FR80</accession>
<dbReference type="EMBL" id="OX597842">
    <property type="protein sequence ID" value="CAI9743273.1"/>
    <property type="molecule type" value="Genomic_DNA"/>
</dbReference>